<gene>
    <name evidence="1" type="ORF">PGT21_027840</name>
</gene>
<dbReference type="Proteomes" id="UP000324748">
    <property type="component" value="Unassembled WGS sequence"/>
</dbReference>
<proteinExistence type="predicted"/>
<comment type="caution">
    <text evidence="1">The sequence shown here is derived from an EMBL/GenBank/DDBJ whole genome shotgun (WGS) entry which is preliminary data.</text>
</comment>
<sequence length="65" mass="7488">MTPAHPAATRPALAKNCFSIVWRYGVNRVIIWFRLLLNPDVCQLYVFRKRFSQGLHVSIGTPMDN</sequence>
<organism evidence="1 2">
    <name type="scientific">Puccinia graminis f. sp. tritici</name>
    <dbReference type="NCBI Taxonomy" id="56615"/>
    <lineage>
        <taxon>Eukaryota</taxon>
        <taxon>Fungi</taxon>
        <taxon>Dikarya</taxon>
        <taxon>Basidiomycota</taxon>
        <taxon>Pucciniomycotina</taxon>
        <taxon>Pucciniomycetes</taxon>
        <taxon>Pucciniales</taxon>
        <taxon>Pucciniaceae</taxon>
        <taxon>Puccinia</taxon>
    </lineage>
</organism>
<keyword evidence="2" id="KW-1185">Reference proteome</keyword>
<dbReference type="EMBL" id="VSWC01000183">
    <property type="protein sequence ID" value="KAA1069544.1"/>
    <property type="molecule type" value="Genomic_DNA"/>
</dbReference>
<protein>
    <submittedName>
        <fullName evidence="1">Uncharacterized protein</fullName>
    </submittedName>
</protein>
<reference evidence="1 2" key="1">
    <citation type="submission" date="2019-05" db="EMBL/GenBank/DDBJ databases">
        <title>Emergence of the Ug99 lineage of the wheat stem rust pathogen through somatic hybridization.</title>
        <authorList>
            <person name="Li F."/>
            <person name="Upadhyaya N.M."/>
            <person name="Sperschneider J."/>
            <person name="Matny O."/>
            <person name="Nguyen-Phuc H."/>
            <person name="Mago R."/>
            <person name="Raley C."/>
            <person name="Miller M.E."/>
            <person name="Silverstein K.A.T."/>
            <person name="Henningsen E."/>
            <person name="Hirsch C.D."/>
            <person name="Visser B."/>
            <person name="Pretorius Z.A."/>
            <person name="Steffenson B.J."/>
            <person name="Schwessinger B."/>
            <person name="Dodds P.N."/>
            <person name="Figueroa M."/>
        </authorList>
    </citation>
    <scope>NUCLEOTIDE SEQUENCE [LARGE SCALE GENOMIC DNA]</scope>
    <source>
        <strain evidence="1">21-0</strain>
    </source>
</reference>
<accession>A0A5B0M196</accession>
<name>A0A5B0M196_PUCGR</name>
<evidence type="ECO:0000313" key="2">
    <source>
        <dbReference type="Proteomes" id="UP000324748"/>
    </source>
</evidence>
<evidence type="ECO:0000313" key="1">
    <source>
        <dbReference type="EMBL" id="KAA1069544.1"/>
    </source>
</evidence>
<dbReference type="AlphaFoldDB" id="A0A5B0M196"/>